<evidence type="ECO:0000256" key="7">
    <source>
        <dbReference type="ARBA" id="ARBA00022968"/>
    </source>
</evidence>
<proteinExistence type="inferred from homology"/>
<evidence type="ECO:0000256" key="12">
    <source>
        <dbReference type="RuleBase" id="RU003832"/>
    </source>
</evidence>
<dbReference type="GO" id="GO:0008417">
    <property type="term" value="F:fucosyltransferase activity"/>
    <property type="evidence" value="ECO:0007669"/>
    <property type="project" value="UniProtKB-ARBA"/>
</dbReference>
<sequence>MAEVALHTAHGCFRWNKRMLILLVVTALGLVTLFLQQHALHRTPVSLPEQDYISGGNLCKAADRSVSLRDLSKNISSVKASEHGGCTKVVLMHSFPYWYGLKPESKVFDGCSNPCLLLLESERTSEADCVVFFTSYSKATSTPARRSGSVWVYFAVESPIHSANEVFGQAAWHGQINWTMTYRRDSDIYFGYGDLSKRPVPSPRQDLVQVYRKKTKMVAWFVSNCNTPSKREDFVAALKNFIPVDVYGKCGTLQCGMQGNATCMNMLSNDYYFYLSFENSLCVDYITEKLYRTIEMVDIVPVVRGGANYSALLPKNSYIDVSEFSSVKALADFLKDLASDEVSYLRYLDWKRDWKVIEPMPLPFCELCRRVHSQRQWAKVYDNVDTWWRKDMCNAPPPVILS</sequence>
<dbReference type="EMBL" id="JACVVK020000179">
    <property type="protein sequence ID" value="KAK7486444.1"/>
    <property type="molecule type" value="Genomic_DNA"/>
</dbReference>
<dbReference type="GO" id="GO:0000139">
    <property type="term" value="C:Golgi membrane"/>
    <property type="evidence" value="ECO:0007669"/>
    <property type="project" value="UniProtKB-SubCell"/>
</dbReference>
<evidence type="ECO:0000259" key="13">
    <source>
        <dbReference type="Pfam" id="PF00852"/>
    </source>
</evidence>
<evidence type="ECO:0000259" key="14">
    <source>
        <dbReference type="Pfam" id="PF17039"/>
    </source>
</evidence>
<comment type="pathway">
    <text evidence="2">Protein modification; protein glycosylation.</text>
</comment>
<evidence type="ECO:0000313" key="16">
    <source>
        <dbReference type="Proteomes" id="UP001519460"/>
    </source>
</evidence>
<keyword evidence="16" id="KW-1185">Reference proteome</keyword>
<keyword evidence="11" id="KW-0325">Glycoprotein</keyword>
<dbReference type="PANTHER" id="PTHR48438">
    <property type="entry name" value="ALPHA-(1,3)-FUCOSYLTRANSFERASE C-RELATED"/>
    <property type="match status" value="1"/>
</dbReference>
<reference evidence="15 16" key="1">
    <citation type="journal article" date="2023" name="Sci. Data">
        <title>Genome assembly of the Korean intertidal mud-creeper Batillaria attramentaria.</title>
        <authorList>
            <person name="Patra A.K."/>
            <person name="Ho P.T."/>
            <person name="Jun S."/>
            <person name="Lee S.J."/>
            <person name="Kim Y."/>
            <person name="Won Y.J."/>
        </authorList>
    </citation>
    <scope>NUCLEOTIDE SEQUENCE [LARGE SCALE GENOMIC DNA]</scope>
    <source>
        <strain evidence="15">Wonlab-2016</strain>
    </source>
</reference>
<evidence type="ECO:0000256" key="3">
    <source>
        <dbReference type="ARBA" id="ARBA00008919"/>
    </source>
</evidence>
<keyword evidence="8" id="KW-1133">Transmembrane helix</keyword>
<evidence type="ECO:0000256" key="5">
    <source>
        <dbReference type="ARBA" id="ARBA00022679"/>
    </source>
</evidence>
<comment type="similarity">
    <text evidence="3 12">Belongs to the glycosyltransferase 10 family.</text>
</comment>
<keyword evidence="4 12" id="KW-0328">Glycosyltransferase</keyword>
<evidence type="ECO:0000256" key="9">
    <source>
        <dbReference type="ARBA" id="ARBA00023034"/>
    </source>
</evidence>
<gene>
    <name evidence="15" type="ORF">BaRGS_00022368</name>
</gene>
<dbReference type="Proteomes" id="UP001519460">
    <property type="component" value="Unassembled WGS sequence"/>
</dbReference>
<dbReference type="InterPro" id="IPR055270">
    <property type="entry name" value="Glyco_tran_10_C"/>
</dbReference>
<dbReference type="FunFam" id="3.40.50.11660:FF:000006">
    <property type="entry name" value="Alpha-(1,3)-fucosyltransferase C"/>
    <property type="match status" value="1"/>
</dbReference>
<accession>A0ABD0KH27</accession>
<name>A0ABD0KH27_9CAEN</name>
<protein>
    <recommendedName>
        <fullName evidence="12">Fucosyltransferase</fullName>
        <ecNumber evidence="12">2.4.1.-</ecNumber>
    </recommendedName>
</protein>
<dbReference type="InterPro" id="IPR031481">
    <property type="entry name" value="Glyco_tran_10_N"/>
</dbReference>
<evidence type="ECO:0000256" key="1">
    <source>
        <dbReference type="ARBA" id="ARBA00004323"/>
    </source>
</evidence>
<dbReference type="InterPro" id="IPR038577">
    <property type="entry name" value="GT10-like_C_sf"/>
</dbReference>
<evidence type="ECO:0000256" key="8">
    <source>
        <dbReference type="ARBA" id="ARBA00022989"/>
    </source>
</evidence>
<organism evidence="15 16">
    <name type="scientific">Batillaria attramentaria</name>
    <dbReference type="NCBI Taxonomy" id="370345"/>
    <lineage>
        <taxon>Eukaryota</taxon>
        <taxon>Metazoa</taxon>
        <taxon>Spiralia</taxon>
        <taxon>Lophotrochozoa</taxon>
        <taxon>Mollusca</taxon>
        <taxon>Gastropoda</taxon>
        <taxon>Caenogastropoda</taxon>
        <taxon>Sorbeoconcha</taxon>
        <taxon>Cerithioidea</taxon>
        <taxon>Batillariidae</taxon>
        <taxon>Batillaria</taxon>
    </lineage>
</organism>
<dbReference type="Pfam" id="PF00852">
    <property type="entry name" value="Glyco_transf_10"/>
    <property type="match status" value="1"/>
</dbReference>
<dbReference type="Gene3D" id="3.40.50.11660">
    <property type="entry name" value="Glycosyl transferase family 10, C-terminal domain"/>
    <property type="match status" value="1"/>
</dbReference>
<feature type="domain" description="Fucosyltransferase N-terminal" evidence="14">
    <location>
        <begin position="109"/>
        <end position="193"/>
    </location>
</feature>
<dbReference type="InterPro" id="IPR001503">
    <property type="entry name" value="Glyco_trans_10"/>
</dbReference>
<evidence type="ECO:0000256" key="11">
    <source>
        <dbReference type="ARBA" id="ARBA00023180"/>
    </source>
</evidence>
<evidence type="ECO:0000256" key="2">
    <source>
        <dbReference type="ARBA" id="ARBA00004922"/>
    </source>
</evidence>
<dbReference type="Pfam" id="PF17039">
    <property type="entry name" value="Glyco_tran_10_N"/>
    <property type="match status" value="1"/>
</dbReference>
<feature type="domain" description="Fucosyltransferase C-terminal" evidence="13">
    <location>
        <begin position="212"/>
        <end position="387"/>
    </location>
</feature>
<comment type="caution">
    <text evidence="15">The sequence shown here is derived from an EMBL/GenBank/DDBJ whole genome shotgun (WGS) entry which is preliminary data.</text>
</comment>
<evidence type="ECO:0000313" key="15">
    <source>
        <dbReference type="EMBL" id="KAK7486444.1"/>
    </source>
</evidence>
<dbReference type="GO" id="GO:0032580">
    <property type="term" value="C:Golgi cisterna membrane"/>
    <property type="evidence" value="ECO:0007669"/>
    <property type="project" value="UniProtKB-SubCell"/>
</dbReference>
<keyword evidence="5 12" id="KW-0808">Transferase</keyword>
<keyword evidence="9 12" id="KW-0333">Golgi apparatus</keyword>
<keyword evidence="7" id="KW-0735">Signal-anchor</keyword>
<dbReference type="SUPFAM" id="SSF53756">
    <property type="entry name" value="UDP-Glycosyltransferase/glycogen phosphorylase"/>
    <property type="match status" value="1"/>
</dbReference>
<keyword evidence="10" id="KW-0472">Membrane</keyword>
<keyword evidence="6 12" id="KW-0812">Transmembrane</keyword>
<dbReference type="AlphaFoldDB" id="A0ABD0KH27"/>
<dbReference type="EC" id="2.4.1.-" evidence="12"/>
<evidence type="ECO:0000256" key="4">
    <source>
        <dbReference type="ARBA" id="ARBA00022676"/>
    </source>
</evidence>
<dbReference type="PANTHER" id="PTHR48438:SF1">
    <property type="entry name" value="ALPHA-(1,3)-FUCOSYLTRANSFERASE C-RELATED"/>
    <property type="match status" value="1"/>
</dbReference>
<evidence type="ECO:0000256" key="10">
    <source>
        <dbReference type="ARBA" id="ARBA00023136"/>
    </source>
</evidence>
<comment type="subcellular location">
    <subcellularLocation>
        <location evidence="1">Golgi apparatus membrane</location>
        <topology evidence="1">Single-pass type II membrane protein</topology>
    </subcellularLocation>
    <subcellularLocation>
        <location evidence="12">Golgi apparatus</location>
        <location evidence="12">Golgi stack membrane</location>
        <topology evidence="12">Single-pass type II membrane protein</topology>
    </subcellularLocation>
</comment>
<evidence type="ECO:0000256" key="6">
    <source>
        <dbReference type="ARBA" id="ARBA00022692"/>
    </source>
</evidence>